<dbReference type="PROSITE" id="PS00018">
    <property type="entry name" value="EF_HAND_1"/>
    <property type="match status" value="1"/>
</dbReference>
<protein>
    <recommendedName>
        <fullName evidence="1">Peptidase M6-like domain-containing protein</fullName>
    </recommendedName>
</protein>
<organism evidence="2 3">
    <name type="scientific">Haliovirga abyssi</name>
    <dbReference type="NCBI Taxonomy" id="2996794"/>
    <lineage>
        <taxon>Bacteria</taxon>
        <taxon>Fusobacteriati</taxon>
        <taxon>Fusobacteriota</taxon>
        <taxon>Fusobacteriia</taxon>
        <taxon>Fusobacteriales</taxon>
        <taxon>Haliovirgaceae</taxon>
        <taxon>Haliovirga</taxon>
    </lineage>
</organism>
<dbReference type="EMBL" id="AP027059">
    <property type="protein sequence ID" value="BDU50233.1"/>
    <property type="molecule type" value="Genomic_DNA"/>
</dbReference>
<dbReference type="InterPro" id="IPR008757">
    <property type="entry name" value="Peptidase_M6-like_domain"/>
</dbReference>
<proteinExistence type="predicted"/>
<dbReference type="SUPFAM" id="SSF55486">
    <property type="entry name" value="Metalloproteases ('zincins'), catalytic domain"/>
    <property type="match status" value="1"/>
</dbReference>
<name>A0AAU9DPA0_9FUSO</name>
<dbReference type="GO" id="GO:0006508">
    <property type="term" value="P:proteolysis"/>
    <property type="evidence" value="ECO:0007669"/>
    <property type="project" value="InterPro"/>
</dbReference>
<keyword evidence="3" id="KW-1185">Reference proteome</keyword>
<dbReference type="NCBIfam" id="TIGR03296">
    <property type="entry name" value="M6dom_TIGR03296"/>
    <property type="match status" value="1"/>
</dbReference>
<dbReference type="Gene3D" id="3.40.390.10">
    <property type="entry name" value="Collagenase (Catalytic Domain)"/>
    <property type="match status" value="1"/>
</dbReference>
<dbReference type="InterPro" id="IPR024079">
    <property type="entry name" value="MetalloPept_cat_dom_sf"/>
</dbReference>
<feature type="domain" description="Peptidase M6-like" evidence="1">
    <location>
        <begin position="63"/>
        <end position="275"/>
    </location>
</feature>
<dbReference type="PANTHER" id="PTHR41775">
    <property type="entry name" value="SECRETED PROTEIN-RELATED"/>
    <property type="match status" value="1"/>
</dbReference>
<reference evidence="2 3" key="1">
    <citation type="submission" date="2022-11" db="EMBL/GenBank/DDBJ databases">
        <title>Haliovirga abyssi gen. nov., sp. nov., a mesophilic fermentative bacterium isolated from the Iheya North hydrothermal field and the proposal of Haliovirgaceae fam. nov.</title>
        <authorList>
            <person name="Miyazaki U."/>
            <person name="Tame A."/>
            <person name="Miyazaki J."/>
            <person name="Takai K."/>
            <person name="Sawayama S."/>
            <person name="Kitajima M."/>
            <person name="Okamoto A."/>
            <person name="Nakagawa S."/>
        </authorList>
    </citation>
    <scope>NUCLEOTIDE SEQUENCE [LARGE SCALE GENOMIC DNA]</scope>
    <source>
        <strain evidence="2 3">IC12</strain>
    </source>
</reference>
<accession>A0AAU9DPA0</accession>
<dbReference type="KEGG" id="haby:HLVA_08020"/>
<dbReference type="AlphaFoldDB" id="A0AAU9DPA0"/>
<evidence type="ECO:0000313" key="2">
    <source>
        <dbReference type="EMBL" id="BDU50233.1"/>
    </source>
</evidence>
<dbReference type="PANTHER" id="PTHR41775:SF1">
    <property type="entry name" value="PEPTIDASE M6-LIKE DOMAIN-CONTAINING PROTEIN"/>
    <property type="match status" value="1"/>
</dbReference>
<gene>
    <name evidence="2" type="ORF">HLVA_08020</name>
</gene>
<evidence type="ECO:0000259" key="1">
    <source>
        <dbReference type="Pfam" id="PF05547"/>
    </source>
</evidence>
<dbReference type="InterPro" id="IPR018247">
    <property type="entry name" value="EF_Hand_1_Ca_BS"/>
</dbReference>
<sequence>MKGIVVLLFIVVSNLGFALPNYAPINPKLLEKKRVLNRNMGTTRMQENIKKNLEKSVTTGELKAPVILIEFSDKKHSNLHDKEYYSNLLFSDKEGSMKDYYEKNSYGKLNNIHGEIVNWVESDKTMGYYGLKDDSADIQNLVIEAIKKAAQYINFSNYDLNNDGYVDQLIVIHSGEGEEKSGIATDIWSHEWNLKTPYEVDGVKISKYTMQSEYSPVGIFAHEFGHALGLPDLYNTTTGGTAVGKYSLMDYGSWNGPNADGTSPSYMSAWEKVFLGWITPIDLNYADRNGTYMIKDIEENNINSVYRIYIKGKEEYLLIANRQKKGYDKYLPGSGLLVYHIYEGEINGESLEQSLKSNDINGKIPMRVKVLEANGKNDLGQSGNDGMNYGDAGDYFNSSAFTQLLSMKNNGVNSCIWNFSNNSYGLNSGVSLTEISSSKSVMSFKFSDIGLDFNGDGKVDGNDIKKVISTADNLGTDLDYDYDKKLDENDLEGYKDRFIRGLENAKIW</sequence>
<evidence type="ECO:0000313" key="3">
    <source>
        <dbReference type="Proteomes" id="UP001321582"/>
    </source>
</evidence>
<dbReference type="Proteomes" id="UP001321582">
    <property type="component" value="Chromosome"/>
</dbReference>
<dbReference type="Pfam" id="PF05547">
    <property type="entry name" value="Peptidase_M6"/>
    <property type="match status" value="1"/>
</dbReference>
<dbReference type="GO" id="GO:0008237">
    <property type="term" value="F:metallopeptidase activity"/>
    <property type="evidence" value="ECO:0007669"/>
    <property type="project" value="InterPro"/>
</dbReference>
<dbReference type="RefSeq" id="WP_307905165.1">
    <property type="nucleotide sequence ID" value="NZ_AP027059.1"/>
</dbReference>